<dbReference type="Proteomes" id="UP001472677">
    <property type="component" value="Unassembled WGS sequence"/>
</dbReference>
<dbReference type="EMBL" id="JBBPBM010000015">
    <property type="protein sequence ID" value="KAK8559160.1"/>
    <property type="molecule type" value="Genomic_DNA"/>
</dbReference>
<evidence type="ECO:0000313" key="1">
    <source>
        <dbReference type="EMBL" id="KAK8559160.1"/>
    </source>
</evidence>
<accession>A0ABR2EET6</accession>
<name>A0ABR2EET6_9ROSI</name>
<comment type="caution">
    <text evidence="1">The sequence shown here is derived from an EMBL/GenBank/DDBJ whole genome shotgun (WGS) entry which is preliminary data.</text>
</comment>
<organism evidence="1 2">
    <name type="scientific">Hibiscus sabdariffa</name>
    <name type="common">roselle</name>
    <dbReference type="NCBI Taxonomy" id="183260"/>
    <lineage>
        <taxon>Eukaryota</taxon>
        <taxon>Viridiplantae</taxon>
        <taxon>Streptophyta</taxon>
        <taxon>Embryophyta</taxon>
        <taxon>Tracheophyta</taxon>
        <taxon>Spermatophyta</taxon>
        <taxon>Magnoliopsida</taxon>
        <taxon>eudicotyledons</taxon>
        <taxon>Gunneridae</taxon>
        <taxon>Pentapetalae</taxon>
        <taxon>rosids</taxon>
        <taxon>malvids</taxon>
        <taxon>Malvales</taxon>
        <taxon>Malvaceae</taxon>
        <taxon>Malvoideae</taxon>
        <taxon>Hibiscus</taxon>
    </lineage>
</organism>
<reference evidence="1 2" key="1">
    <citation type="journal article" date="2024" name="G3 (Bethesda)">
        <title>Genome assembly of Hibiscus sabdariffa L. provides insights into metabolisms of medicinal natural products.</title>
        <authorList>
            <person name="Kim T."/>
        </authorList>
    </citation>
    <scope>NUCLEOTIDE SEQUENCE [LARGE SCALE GENOMIC DNA]</scope>
    <source>
        <strain evidence="1">TK-2024</strain>
        <tissue evidence="1">Old leaves</tissue>
    </source>
</reference>
<sequence>MAHSSSSSAEGLPSRFRNTVARARYNNIVAANNIWEEQGFLFDDGLENYGLEPIIYRRLHDLSWLRLCRQAARGNLNWVREFYAHNPEGSDAVDVRGKRVPVNSATTNTLLDLLENLPNIYALADALEDADLDTIKDKLSLEGTEWNATGKTHGLLADPPAA</sequence>
<proteinExistence type="predicted"/>
<gene>
    <name evidence="1" type="ORF">V6N12_042442</name>
</gene>
<protein>
    <submittedName>
        <fullName evidence="1">Uncharacterized protein</fullName>
    </submittedName>
</protein>
<keyword evidence="2" id="KW-1185">Reference proteome</keyword>
<evidence type="ECO:0000313" key="2">
    <source>
        <dbReference type="Proteomes" id="UP001472677"/>
    </source>
</evidence>